<dbReference type="eggNOG" id="COG3550">
    <property type="taxonomic scope" value="Bacteria"/>
</dbReference>
<evidence type="ECO:0000313" key="2">
    <source>
        <dbReference type="Proteomes" id="UP000004664"/>
    </source>
</evidence>
<protein>
    <submittedName>
        <fullName evidence="1">HipA domain-containing protein</fullName>
    </submittedName>
</protein>
<dbReference type="Proteomes" id="UP000004664">
    <property type="component" value="Unassembled WGS sequence"/>
</dbReference>
<name>G3IW76_METTV</name>
<dbReference type="AlphaFoldDB" id="G3IW76"/>
<reference evidence="1 2" key="1">
    <citation type="submission" date="2011-06" db="EMBL/GenBank/DDBJ databases">
        <title>Genomic sequence of Methylobacter tundripaludum SV96.</title>
        <authorList>
            <consortium name="US DOE Joint Genome Institute"/>
            <person name="Lucas S."/>
            <person name="Han J."/>
            <person name="Lapidus A."/>
            <person name="Cheng J.-F."/>
            <person name="Goodwin L."/>
            <person name="Pitluck S."/>
            <person name="Held B."/>
            <person name="Detter J.C."/>
            <person name="Han C."/>
            <person name="Tapia R."/>
            <person name="Land M."/>
            <person name="Hauser L."/>
            <person name="Kyrpides N."/>
            <person name="Ivanova N."/>
            <person name="Ovchinnikova G."/>
            <person name="Pagani I."/>
            <person name="Klotz M.G."/>
            <person name="Dispirito A.A."/>
            <person name="Murrell J.C."/>
            <person name="Dunfield P."/>
            <person name="Kalyuzhnaya M.G."/>
            <person name="Svenning M."/>
            <person name="Trotsenko Y.A."/>
            <person name="Stein L.Y."/>
            <person name="Woyke T."/>
        </authorList>
    </citation>
    <scope>NUCLEOTIDE SEQUENCE [LARGE SCALE GENOMIC DNA]</scope>
    <source>
        <strain evidence="2">ATCC BAA-1195 / DSM 17260 / SV96</strain>
    </source>
</reference>
<sequence>MSKICMTDFYPIIPLADNAPELPEQQGNKTKYWLHIDNRLFLFKIGRPNTGENWAEKVACELCALLGLPHAHYELAVWMNQKGILSETIVPHGGRLVMGNELLAEINSTYPEQQLYKVQDHTFGRIVALLSSPDILLPMNWQPPSDAIQNAVDVFSGYLLLDAWIANQDRHHENWGVIRYGEIYLAPTYDHAASMGQNESDVKRKELLTTRDRGRHISSYIKKARSAIYLNKSEQKPLHTLDAFWQLASKRPESAKLWLQRLGDISPEQCQNVFNKIPPSEISETAIEFAMKLLELNKKRLLEVKP</sequence>
<dbReference type="EMBL" id="JH109152">
    <property type="protein sequence ID" value="EGW23011.1"/>
    <property type="molecule type" value="Genomic_DNA"/>
</dbReference>
<evidence type="ECO:0000313" key="1">
    <source>
        <dbReference type="EMBL" id="EGW23011.1"/>
    </source>
</evidence>
<gene>
    <name evidence="1" type="ORF">Mettu_1849</name>
</gene>
<dbReference type="STRING" id="697282.Mettu_1849"/>
<dbReference type="HOGENOM" id="CLU_076579_0_1_6"/>
<keyword evidence="2" id="KW-1185">Reference proteome</keyword>
<organism evidence="1 2">
    <name type="scientific">Methylobacter tundripaludum (strain ATCC BAA-1195 / DSM 17260 / SV96)</name>
    <dbReference type="NCBI Taxonomy" id="697282"/>
    <lineage>
        <taxon>Bacteria</taxon>
        <taxon>Pseudomonadati</taxon>
        <taxon>Pseudomonadota</taxon>
        <taxon>Gammaproteobacteria</taxon>
        <taxon>Methylococcales</taxon>
        <taxon>Methylococcaceae</taxon>
        <taxon>Methylobacter</taxon>
    </lineage>
</organism>
<dbReference type="Gene3D" id="1.10.1070.20">
    <property type="match status" value="1"/>
</dbReference>
<proteinExistence type="predicted"/>
<accession>G3IW76</accession>